<dbReference type="Proteomes" id="UP000198584">
    <property type="component" value="Unassembled WGS sequence"/>
</dbReference>
<organism evidence="2 3">
    <name type="scientific">Thalassobacillus cyri</name>
    <dbReference type="NCBI Taxonomy" id="571932"/>
    <lineage>
        <taxon>Bacteria</taxon>
        <taxon>Bacillati</taxon>
        <taxon>Bacillota</taxon>
        <taxon>Bacilli</taxon>
        <taxon>Bacillales</taxon>
        <taxon>Bacillaceae</taxon>
        <taxon>Thalassobacillus</taxon>
    </lineage>
</organism>
<dbReference type="OrthoDB" id="9793389at2"/>
<evidence type="ECO:0000313" key="2">
    <source>
        <dbReference type="EMBL" id="SEA87627.1"/>
    </source>
</evidence>
<evidence type="ECO:0000313" key="3">
    <source>
        <dbReference type="Proteomes" id="UP000198584"/>
    </source>
</evidence>
<dbReference type="CDD" id="cd04301">
    <property type="entry name" value="NAT_SF"/>
    <property type="match status" value="1"/>
</dbReference>
<proteinExistence type="predicted"/>
<accession>A0A1H4ERT3</accession>
<sequence length="91" mass="10350">MEEIKQGEGRFFIGDQTNPDAEIVFDQSRNTYTITHTVVSEKLKNQGVGSQLVKRVVELARKEDKQIDPGCSFAQRKFEANPSYQDGWKGK</sequence>
<gene>
    <name evidence="2" type="ORF">SAMN05421743_109199</name>
</gene>
<dbReference type="Gene3D" id="3.40.630.30">
    <property type="match status" value="1"/>
</dbReference>
<dbReference type="SUPFAM" id="SSF55729">
    <property type="entry name" value="Acyl-CoA N-acyltransferases (Nat)"/>
    <property type="match status" value="1"/>
</dbReference>
<dbReference type="AlphaFoldDB" id="A0A1H4ERT3"/>
<dbReference type="PROSITE" id="PS51729">
    <property type="entry name" value="GNAT_YJDJ"/>
    <property type="match status" value="1"/>
</dbReference>
<dbReference type="EMBL" id="FNQR01000009">
    <property type="protein sequence ID" value="SEA87627.1"/>
    <property type="molecule type" value="Genomic_DNA"/>
</dbReference>
<keyword evidence="3" id="KW-1185">Reference proteome</keyword>
<dbReference type="InterPro" id="IPR016181">
    <property type="entry name" value="Acyl_CoA_acyltransferase"/>
</dbReference>
<reference evidence="2 3" key="1">
    <citation type="submission" date="2016-10" db="EMBL/GenBank/DDBJ databases">
        <authorList>
            <person name="de Groot N.N."/>
        </authorList>
    </citation>
    <scope>NUCLEOTIDE SEQUENCE [LARGE SCALE GENOMIC DNA]</scope>
    <source>
        <strain evidence="2 3">CCM7597</strain>
    </source>
</reference>
<evidence type="ECO:0000259" key="1">
    <source>
        <dbReference type="PROSITE" id="PS51729"/>
    </source>
</evidence>
<dbReference type="PANTHER" id="PTHR31435">
    <property type="entry name" value="PROTEIN NATD1"/>
    <property type="match status" value="1"/>
</dbReference>
<dbReference type="InterPro" id="IPR031165">
    <property type="entry name" value="GNAT_YJDJ"/>
</dbReference>
<dbReference type="STRING" id="571932.SAMN05421743_109199"/>
<feature type="domain" description="N-acetyltransferase" evidence="1">
    <location>
        <begin position="3"/>
        <end position="89"/>
    </location>
</feature>
<dbReference type="InterPro" id="IPR045057">
    <property type="entry name" value="Gcn5-rel_NAT"/>
</dbReference>
<name>A0A1H4ERT3_9BACI</name>
<dbReference type="PANTHER" id="PTHR31435:SF10">
    <property type="entry name" value="BSR4717 PROTEIN"/>
    <property type="match status" value="1"/>
</dbReference>
<protein>
    <recommendedName>
        <fullName evidence="1">N-acetyltransferase domain-containing protein</fullName>
    </recommendedName>
</protein>
<dbReference type="Pfam" id="PF14542">
    <property type="entry name" value="Acetyltransf_CG"/>
    <property type="match status" value="1"/>
</dbReference>
<dbReference type="RefSeq" id="WP_093045314.1">
    <property type="nucleotide sequence ID" value="NZ_FNQR01000009.1"/>
</dbReference>